<sequence length="134" mass="15367">MFFDSVCVNHGPGTKLWYTVARTDLPKFCKYYAESPIKDCGHQFFHKSYAPSVQALLDAGIQCKYHAQGNQSDQDAAQRLQDWTVLLAERLQAKDRESCMVINANRLSGQIWTPVSEEFRQKFPETIQQVNKHA</sequence>
<dbReference type="EMBL" id="MTYJ01000323">
    <property type="protein sequence ID" value="OWA53463.1"/>
    <property type="molecule type" value="Genomic_DNA"/>
</dbReference>
<evidence type="ECO:0000313" key="1">
    <source>
        <dbReference type="EMBL" id="OWA53463.1"/>
    </source>
</evidence>
<evidence type="ECO:0000313" key="2">
    <source>
        <dbReference type="Proteomes" id="UP000192578"/>
    </source>
</evidence>
<dbReference type="Gene3D" id="2.60.120.650">
    <property type="entry name" value="Cupin"/>
    <property type="match status" value="1"/>
</dbReference>
<dbReference type="OrthoDB" id="10615552at2759"/>
<accession>A0A9X6RMG8</accession>
<dbReference type="Proteomes" id="UP000192578">
    <property type="component" value="Unassembled WGS sequence"/>
</dbReference>
<gene>
    <name evidence="1" type="ORF">BV898_17891</name>
</gene>
<keyword evidence="2" id="KW-1185">Reference proteome</keyword>
<comment type="caution">
    <text evidence="1">The sequence shown here is derived from an EMBL/GenBank/DDBJ whole genome shotgun (WGS) entry which is preliminary data.</text>
</comment>
<proteinExistence type="predicted"/>
<reference evidence="2" key="1">
    <citation type="submission" date="2017-01" db="EMBL/GenBank/DDBJ databases">
        <title>Comparative genomics of anhydrobiosis in the tardigrade Hypsibius dujardini.</title>
        <authorList>
            <person name="Yoshida Y."/>
            <person name="Koutsovoulos G."/>
            <person name="Laetsch D."/>
            <person name="Stevens L."/>
            <person name="Kumar S."/>
            <person name="Horikawa D."/>
            <person name="Ishino K."/>
            <person name="Komine S."/>
            <person name="Tomita M."/>
            <person name="Blaxter M."/>
            <person name="Arakawa K."/>
        </authorList>
    </citation>
    <scope>NUCLEOTIDE SEQUENCE [LARGE SCALE GENOMIC DNA]</scope>
    <source>
        <strain evidence="2">Z151</strain>
    </source>
</reference>
<organism evidence="1 2">
    <name type="scientific">Hypsibius exemplaris</name>
    <name type="common">Freshwater tardigrade</name>
    <dbReference type="NCBI Taxonomy" id="2072580"/>
    <lineage>
        <taxon>Eukaryota</taxon>
        <taxon>Metazoa</taxon>
        <taxon>Ecdysozoa</taxon>
        <taxon>Tardigrada</taxon>
        <taxon>Eutardigrada</taxon>
        <taxon>Parachela</taxon>
        <taxon>Hypsibioidea</taxon>
        <taxon>Hypsibiidae</taxon>
        <taxon>Hypsibius</taxon>
    </lineage>
</organism>
<protein>
    <submittedName>
        <fullName evidence="1">Uncharacterized protein</fullName>
    </submittedName>
</protein>
<dbReference type="AlphaFoldDB" id="A0A9X6RMG8"/>
<name>A0A9X6RMG8_HYPEX</name>